<dbReference type="SUPFAM" id="SSF56112">
    <property type="entry name" value="Protein kinase-like (PK-like)"/>
    <property type="match status" value="1"/>
</dbReference>
<accession>A0AAD5RG66</accession>
<keyword evidence="4" id="KW-1185">Reference proteome</keyword>
<name>A0AAD5RG66_9PEZI</name>
<dbReference type="InterPro" id="IPR011009">
    <property type="entry name" value="Kinase-like_dom_sf"/>
</dbReference>
<dbReference type="Pfam" id="PF00069">
    <property type="entry name" value="Pkinase"/>
    <property type="match status" value="1"/>
</dbReference>
<sequence>MTGVDTSPGWNSDANVSTTSVLAGSRETPSLGITTKASQAAHSNRFDVRASTDFKVTEHFGFTETPNAQENMVTKKHVLEVAERYEEVDGRFPLTGIAVVYRSSGILFHTILRSVNKPPPNEFQQLAPTLPNQGTLIPPDAYAPFFPADGSISRAPNPLPEDIFIKRPTLIHFDRYLDQGSPNAVAEALLSEARVSEILRRHPHPNIAEYHGCEVSRDGRTTGLCWTRLGGSLMQRVNPRFIGKGIFKYRPGSLYNKDDLLDKIKAGIEHIHRIGLVHNDINPSNIMFDKNDNPLIIDFGSCTPIGYSLEHVGRTYQWFDENVRISTPRNDLDGLEEIREWLREGGSKQFQFAA</sequence>
<protein>
    <recommendedName>
        <fullName evidence="2">Protein kinase domain-containing protein</fullName>
    </recommendedName>
</protein>
<gene>
    <name evidence="3" type="ORF">MKZ38_010215</name>
</gene>
<dbReference type="PROSITE" id="PS50011">
    <property type="entry name" value="PROTEIN_KINASE_DOM"/>
    <property type="match status" value="1"/>
</dbReference>
<dbReference type="Gene3D" id="1.10.510.10">
    <property type="entry name" value="Transferase(Phosphotransferase) domain 1"/>
    <property type="match status" value="1"/>
</dbReference>
<dbReference type="InterPro" id="IPR000719">
    <property type="entry name" value="Prot_kinase_dom"/>
</dbReference>
<evidence type="ECO:0000259" key="2">
    <source>
        <dbReference type="PROSITE" id="PS50011"/>
    </source>
</evidence>
<dbReference type="EMBL" id="JAKWBI020000883">
    <property type="protein sequence ID" value="KAJ2892134.1"/>
    <property type="molecule type" value="Genomic_DNA"/>
</dbReference>
<dbReference type="Proteomes" id="UP001201980">
    <property type="component" value="Unassembled WGS sequence"/>
</dbReference>
<proteinExistence type="predicted"/>
<feature type="domain" description="Protein kinase" evidence="2">
    <location>
        <begin position="97"/>
        <end position="354"/>
    </location>
</feature>
<dbReference type="GO" id="GO:0004672">
    <property type="term" value="F:protein kinase activity"/>
    <property type="evidence" value="ECO:0007669"/>
    <property type="project" value="InterPro"/>
</dbReference>
<comment type="caution">
    <text evidence="3">The sequence shown here is derived from an EMBL/GenBank/DDBJ whole genome shotgun (WGS) entry which is preliminary data.</text>
</comment>
<evidence type="ECO:0000313" key="3">
    <source>
        <dbReference type="EMBL" id="KAJ2892134.1"/>
    </source>
</evidence>
<dbReference type="GO" id="GO:0005524">
    <property type="term" value="F:ATP binding"/>
    <property type="evidence" value="ECO:0007669"/>
    <property type="project" value="InterPro"/>
</dbReference>
<feature type="region of interest" description="Disordered" evidence="1">
    <location>
        <begin position="1"/>
        <end position="23"/>
    </location>
</feature>
<evidence type="ECO:0000256" key="1">
    <source>
        <dbReference type="SAM" id="MobiDB-lite"/>
    </source>
</evidence>
<evidence type="ECO:0000313" key="4">
    <source>
        <dbReference type="Proteomes" id="UP001201980"/>
    </source>
</evidence>
<reference evidence="3" key="1">
    <citation type="submission" date="2022-07" db="EMBL/GenBank/DDBJ databases">
        <title>Draft genome sequence of Zalerion maritima ATCC 34329, a (micro)plastics degrading marine fungus.</title>
        <authorList>
            <person name="Paco A."/>
            <person name="Goncalves M.F.M."/>
            <person name="Rocha-Santos T.A.P."/>
            <person name="Alves A."/>
        </authorList>
    </citation>
    <scope>NUCLEOTIDE SEQUENCE</scope>
    <source>
        <strain evidence="3">ATCC 34329</strain>
    </source>
</reference>
<organism evidence="3 4">
    <name type="scientific">Zalerion maritima</name>
    <dbReference type="NCBI Taxonomy" id="339359"/>
    <lineage>
        <taxon>Eukaryota</taxon>
        <taxon>Fungi</taxon>
        <taxon>Dikarya</taxon>
        <taxon>Ascomycota</taxon>
        <taxon>Pezizomycotina</taxon>
        <taxon>Sordariomycetes</taxon>
        <taxon>Lulworthiomycetidae</taxon>
        <taxon>Lulworthiales</taxon>
        <taxon>Lulworthiaceae</taxon>
        <taxon>Zalerion</taxon>
    </lineage>
</organism>
<dbReference type="AlphaFoldDB" id="A0AAD5RG66"/>